<keyword evidence="2" id="KW-1185">Reference proteome</keyword>
<sequence length="123" mass="14133">MTKRYADQCQKQQQSLTHCAIPKKKRKGKNVCSSEARLLSFGWPEGNYTAFLDILNSTRVWVWRSRYSLCCKVASTNVPLTLNASGVHYPLSRTAYIKSLDPGVQKVVRFSSFHGIFIFFYLF</sequence>
<dbReference type="EMBL" id="CAOQHR010000009">
    <property type="protein sequence ID" value="CAI6339199.1"/>
    <property type="molecule type" value="Genomic_DNA"/>
</dbReference>
<proteinExistence type="predicted"/>
<reference evidence="1" key="1">
    <citation type="submission" date="2023-01" db="EMBL/GenBank/DDBJ databases">
        <authorList>
            <person name="Van Ghelder C."/>
            <person name="Rancurel C."/>
        </authorList>
    </citation>
    <scope>NUCLEOTIDE SEQUENCE</scope>
    <source>
        <strain evidence="1">CNCM I-4278</strain>
    </source>
</reference>
<evidence type="ECO:0000313" key="1">
    <source>
        <dbReference type="EMBL" id="CAI6339199.1"/>
    </source>
</evidence>
<gene>
    <name evidence="1" type="ORF">PDIGIT_LOCUS12347</name>
</gene>
<name>A0A9W4XP63_9PLEO</name>
<evidence type="ECO:0000313" key="2">
    <source>
        <dbReference type="Proteomes" id="UP001152607"/>
    </source>
</evidence>
<comment type="caution">
    <text evidence="1">The sequence shown here is derived from an EMBL/GenBank/DDBJ whole genome shotgun (WGS) entry which is preliminary data.</text>
</comment>
<dbReference type="Proteomes" id="UP001152607">
    <property type="component" value="Unassembled WGS sequence"/>
</dbReference>
<organism evidence="1 2">
    <name type="scientific">Periconia digitata</name>
    <dbReference type="NCBI Taxonomy" id="1303443"/>
    <lineage>
        <taxon>Eukaryota</taxon>
        <taxon>Fungi</taxon>
        <taxon>Dikarya</taxon>
        <taxon>Ascomycota</taxon>
        <taxon>Pezizomycotina</taxon>
        <taxon>Dothideomycetes</taxon>
        <taxon>Pleosporomycetidae</taxon>
        <taxon>Pleosporales</taxon>
        <taxon>Massarineae</taxon>
        <taxon>Periconiaceae</taxon>
        <taxon>Periconia</taxon>
    </lineage>
</organism>
<dbReference type="AlphaFoldDB" id="A0A9W4XP63"/>
<accession>A0A9W4XP63</accession>
<protein>
    <submittedName>
        <fullName evidence="1">Uncharacterized protein</fullName>
    </submittedName>
</protein>